<dbReference type="PANTHER" id="PTHR36699">
    <property type="entry name" value="LD-TRANSPEPTIDASE"/>
    <property type="match status" value="1"/>
</dbReference>
<proteinExistence type="inferred from homology"/>
<protein>
    <submittedName>
        <fullName evidence="9">L,D-transpeptidase family protein</fullName>
    </submittedName>
</protein>
<keyword evidence="5 7" id="KW-0573">Peptidoglycan synthesis</keyword>
<evidence type="ECO:0000256" key="3">
    <source>
        <dbReference type="ARBA" id="ARBA00022679"/>
    </source>
</evidence>
<dbReference type="GO" id="GO:0004180">
    <property type="term" value="F:carboxypeptidase activity"/>
    <property type="evidence" value="ECO:0007669"/>
    <property type="project" value="UniProtKB-ARBA"/>
</dbReference>
<dbReference type="EMBL" id="JABAIL010000003">
    <property type="protein sequence ID" value="NLR91413.1"/>
    <property type="molecule type" value="Genomic_DNA"/>
</dbReference>
<dbReference type="Pfam" id="PF03734">
    <property type="entry name" value="YkuD"/>
    <property type="match status" value="1"/>
</dbReference>
<evidence type="ECO:0000256" key="1">
    <source>
        <dbReference type="ARBA" id="ARBA00004752"/>
    </source>
</evidence>
<sequence>MTRKLLSILLIITLSSFQTDSFKNSQLKYSRVRQAYKDKENSMLTLLQDKQIDIDKLKIYLRAFKNEEQMELWGKNDSDTEYSLIKTYEVCNTSGNLGPKRQQGDLQIPEGFYHIDRFNPYSSYYLSLGINYPNKSDRILGVKGQLGGDIFIHGACVTIGCLPITDDQIKELYIFCTEARNNGQTKIPITIFPSKLSEDEFKRLSETYKTDTDKIALWTDLKRGYEIFNQKKEPPSIGFLASGRHRVN</sequence>
<dbReference type="AlphaFoldDB" id="A0A7X8XVJ7"/>
<comment type="caution">
    <text evidence="9">The sequence shown here is derived from an EMBL/GenBank/DDBJ whole genome shotgun (WGS) entry which is preliminary data.</text>
</comment>
<evidence type="ECO:0000256" key="5">
    <source>
        <dbReference type="ARBA" id="ARBA00022984"/>
    </source>
</evidence>
<evidence type="ECO:0000313" key="10">
    <source>
        <dbReference type="Proteomes" id="UP000585050"/>
    </source>
</evidence>
<dbReference type="GO" id="GO:0009252">
    <property type="term" value="P:peptidoglycan biosynthetic process"/>
    <property type="evidence" value="ECO:0007669"/>
    <property type="project" value="UniProtKB-UniPathway"/>
</dbReference>
<dbReference type="RefSeq" id="WP_168882136.1">
    <property type="nucleotide sequence ID" value="NZ_JABAIL010000003.1"/>
</dbReference>
<reference evidence="9 10" key="1">
    <citation type="submission" date="2020-04" db="EMBL/GenBank/DDBJ databases">
        <title>Flammeovirga sp. SR4, a novel species isolated from seawater.</title>
        <authorList>
            <person name="Wang X."/>
        </authorList>
    </citation>
    <scope>NUCLEOTIDE SEQUENCE [LARGE SCALE GENOMIC DNA]</scope>
    <source>
        <strain evidence="9 10">SR4</strain>
    </source>
</reference>
<dbReference type="UniPathway" id="UPA00219"/>
<comment type="pathway">
    <text evidence="1 7">Cell wall biogenesis; peptidoglycan biosynthesis.</text>
</comment>
<dbReference type="PANTHER" id="PTHR36699:SF1">
    <property type="entry name" value="L,D-TRANSPEPTIDASE YAFK-RELATED"/>
    <property type="match status" value="1"/>
</dbReference>
<comment type="similarity">
    <text evidence="2">Belongs to the YkuD family.</text>
</comment>
<accession>A0A7X8XVJ7</accession>
<dbReference type="Proteomes" id="UP000585050">
    <property type="component" value="Unassembled WGS sequence"/>
</dbReference>
<feature type="domain" description="L,D-TPase catalytic" evidence="8">
    <location>
        <begin position="59"/>
        <end position="192"/>
    </location>
</feature>
<evidence type="ECO:0000256" key="2">
    <source>
        <dbReference type="ARBA" id="ARBA00005992"/>
    </source>
</evidence>
<gene>
    <name evidence="9" type="ORF">HGP29_09365</name>
</gene>
<evidence type="ECO:0000259" key="8">
    <source>
        <dbReference type="PROSITE" id="PS52029"/>
    </source>
</evidence>
<organism evidence="9 10">
    <name type="scientific">Flammeovirga agarivorans</name>
    <dbReference type="NCBI Taxonomy" id="2726742"/>
    <lineage>
        <taxon>Bacteria</taxon>
        <taxon>Pseudomonadati</taxon>
        <taxon>Bacteroidota</taxon>
        <taxon>Cytophagia</taxon>
        <taxon>Cytophagales</taxon>
        <taxon>Flammeovirgaceae</taxon>
        <taxon>Flammeovirga</taxon>
    </lineage>
</organism>
<keyword evidence="10" id="KW-1185">Reference proteome</keyword>
<keyword evidence="6 7" id="KW-0961">Cell wall biogenesis/degradation</keyword>
<dbReference type="GO" id="GO:0008360">
    <property type="term" value="P:regulation of cell shape"/>
    <property type="evidence" value="ECO:0007669"/>
    <property type="project" value="UniProtKB-UniRule"/>
</dbReference>
<keyword evidence="3" id="KW-0808">Transferase</keyword>
<dbReference type="CDD" id="cd16913">
    <property type="entry name" value="YkuD_like"/>
    <property type="match status" value="1"/>
</dbReference>
<name>A0A7X8XVJ7_9BACT</name>
<dbReference type="GO" id="GO:0071555">
    <property type="term" value="P:cell wall organization"/>
    <property type="evidence" value="ECO:0007669"/>
    <property type="project" value="UniProtKB-UniRule"/>
</dbReference>
<dbReference type="GO" id="GO:0016740">
    <property type="term" value="F:transferase activity"/>
    <property type="evidence" value="ECO:0007669"/>
    <property type="project" value="UniProtKB-KW"/>
</dbReference>
<feature type="active site" description="Nucleophile" evidence="7">
    <location>
        <position position="161"/>
    </location>
</feature>
<keyword evidence="4 7" id="KW-0133">Cell shape</keyword>
<evidence type="ECO:0000256" key="7">
    <source>
        <dbReference type="PROSITE-ProRule" id="PRU01373"/>
    </source>
</evidence>
<dbReference type="InterPro" id="IPR038063">
    <property type="entry name" value="Transpep_catalytic_dom"/>
</dbReference>
<dbReference type="SUPFAM" id="SSF141523">
    <property type="entry name" value="L,D-transpeptidase catalytic domain-like"/>
    <property type="match status" value="1"/>
</dbReference>
<feature type="active site" description="Proton donor/acceptor" evidence="7">
    <location>
        <position position="153"/>
    </location>
</feature>
<dbReference type="PROSITE" id="PS52029">
    <property type="entry name" value="LD_TPASE"/>
    <property type="match status" value="1"/>
</dbReference>
<dbReference type="InterPro" id="IPR005490">
    <property type="entry name" value="LD_TPept_cat_dom"/>
</dbReference>
<evidence type="ECO:0000256" key="4">
    <source>
        <dbReference type="ARBA" id="ARBA00022960"/>
    </source>
</evidence>
<evidence type="ECO:0000313" key="9">
    <source>
        <dbReference type="EMBL" id="NLR91413.1"/>
    </source>
</evidence>
<evidence type="ECO:0000256" key="6">
    <source>
        <dbReference type="ARBA" id="ARBA00023316"/>
    </source>
</evidence>